<reference evidence="2" key="1">
    <citation type="submission" date="2022-09" db="EMBL/GenBank/DDBJ databases">
        <title>Fusarium specimens isolated from Avocado Roots.</title>
        <authorList>
            <person name="Stajich J."/>
            <person name="Roper C."/>
            <person name="Heimlech-Rivalta G."/>
        </authorList>
    </citation>
    <scope>NUCLEOTIDE SEQUENCE</scope>
    <source>
        <strain evidence="2">CF00136</strain>
    </source>
</reference>
<proteinExistence type="predicted"/>
<dbReference type="EMBL" id="JAOQAZ010000037">
    <property type="protein sequence ID" value="KAJ4248124.1"/>
    <property type="molecule type" value="Genomic_DNA"/>
</dbReference>
<dbReference type="Proteomes" id="UP001152049">
    <property type="component" value="Unassembled WGS sequence"/>
</dbReference>
<gene>
    <name evidence="2" type="ORF">NW762_012894</name>
</gene>
<name>A0A9W8VAY4_9HYPO</name>
<accession>A0A9W8VAY4</accession>
<organism evidence="2 3">
    <name type="scientific">Fusarium torreyae</name>
    <dbReference type="NCBI Taxonomy" id="1237075"/>
    <lineage>
        <taxon>Eukaryota</taxon>
        <taxon>Fungi</taxon>
        <taxon>Dikarya</taxon>
        <taxon>Ascomycota</taxon>
        <taxon>Pezizomycotina</taxon>
        <taxon>Sordariomycetes</taxon>
        <taxon>Hypocreomycetidae</taxon>
        <taxon>Hypocreales</taxon>
        <taxon>Nectriaceae</taxon>
        <taxon>Fusarium</taxon>
    </lineage>
</organism>
<sequence>MDIQNTHLPNISAFESPEGGDRGDRPVIPLTFEFTVRSVNNNPTKDGFPAGTHISGDLIFEVTMMDPCTDGFRLAQLVVLLQVVVKPWDVKYCLLDGPTHNRLGLFFASNVRFFM</sequence>
<evidence type="ECO:0000313" key="2">
    <source>
        <dbReference type="EMBL" id="KAJ4248124.1"/>
    </source>
</evidence>
<evidence type="ECO:0000313" key="3">
    <source>
        <dbReference type="Proteomes" id="UP001152049"/>
    </source>
</evidence>
<comment type="caution">
    <text evidence="2">The sequence shown here is derived from an EMBL/GenBank/DDBJ whole genome shotgun (WGS) entry which is preliminary data.</text>
</comment>
<feature type="region of interest" description="Disordered" evidence="1">
    <location>
        <begin position="1"/>
        <end position="24"/>
    </location>
</feature>
<protein>
    <submittedName>
        <fullName evidence="2">Uncharacterized protein</fullName>
    </submittedName>
</protein>
<keyword evidence="3" id="KW-1185">Reference proteome</keyword>
<evidence type="ECO:0000256" key="1">
    <source>
        <dbReference type="SAM" id="MobiDB-lite"/>
    </source>
</evidence>
<dbReference type="AlphaFoldDB" id="A0A9W8VAY4"/>